<dbReference type="Proteomes" id="UP000747110">
    <property type="component" value="Unassembled WGS sequence"/>
</dbReference>
<keyword evidence="2" id="KW-1185">Reference proteome</keyword>
<reference evidence="1" key="1">
    <citation type="journal article" date="2021" name="Proc. Natl. Acad. Sci. U.S.A.">
        <title>Three genomes in the algal genus Volvox reveal the fate of a haploid sex-determining region after a transition to homothallism.</title>
        <authorList>
            <person name="Yamamoto K."/>
            <person name="Hamaji T."/>
            <person name="Kawai-Toyooka H."/>
            <person name="Matsuzaki R."/>
            <person name="Takahashi F."/>
            <person name="Nishimura Y."/>
            <person name="Kawachi M."/>
            <person name="Noguchi H."/>
            <person name="Minakuchi Y."/>
            <person name="Umen J.G."/>
            <person name="Toyoda A."/>
            <person name="Nozaki H."/>
        </authorList>
    </citation>
    <scope>NUCLEOTIDE SEQUENCE</scope>
    <source>
        <strain evidence="1">NIES-3786</strain>
    </source>
</reference>
<dbReference type="EMBL" id="BNCP01000038">
    <property type="protein sequence ID" value="GIL87152.1"/>
    <property type="molecule type" value="Genomic_DNA"/>
</dbReference>
<proteinExistence type="predicted"/>
<comment type="caution">
    <text evidence="1">The sequence shown here is derived from an EMBL/GenBank/DDBJ whole genome shotgun (WGS) entry which is preliminary data.</text>
</comment>
<evidence type="ECO:0000313" key="2">
    <source>
        <dbReference type="Proteomes" id="UP000747110"/>
    </source>
</evidence>
<gene>
    <name evidence="1" type="ORF">Vretifemale_15261</name>
</gene>
<organism evidence="1 2">
    <name type="scientific">Volvox reticuliferus</name>
    <dbReference type="NCBI Taxonomy" id="1737510"/>
    <lineage>
        <taxon>Eukaryota</taxon>
        <taxon>Viridiplantae</taxon>
        <taxon>Chlorophyta</taxon>
        <taxon>core chlorophytes</taxon>
        <taxon>Chlorophyceae</taxon>
        <taxon>CS clade</taxon>
        <taxon>Chlamydomonadales</taxon>
        <taxon>Volvocaceae</taxon>
        <taxon>Volvox</taxon>
    </lineage>
</organism>
<protein>
    <submittedName>
        <fullName evidence="1">Uncharacterized protein</fullName>
    </submittedName>
</protein>
<dbReference type="AlphaFoldDB" id="A0A8J4CUX4"/>
<name>A0A8J4CUX4_9CHLO</name>
<accession>A0A8J4CUX4</accession>
<evidence type="ECO:0000313" key="1">
    <source>
        <dbReference type="EMBL" id="GIL87152.1"/>
    </source>
</evidence>
<sequence length="245" mass="25549">MALLVPVGRGRCIPTRAGGCGRLALRRPFSYSDHSVGHVCDASPPPLPPSPPYVTAGAPSPYRALGTSLNSVNQCNTGAQDATRLGVQVSSNVPRSNSISEVHRLHVTDFSQAPTLTVRYLYASLMALDGVRVTVAAGPGGGEMLTDPRVGLRLGFGNSMNVVVPLTLDGAELALRLAAAFGTTAGGSALSVRRSVNGTAVTLEVAAAAEGAVPALFDVASAAVVELPMPPPRCHRYNHRRQHWR</sequence>